<feature type="binding site" evidence="20">
    <location>
        <position position="52"/>
    </location>
    <ligand>
        <name>substrate</name>
    </ligand>
</feature>
<evidence type="ECO:0000256" key="21">
    <source>
        <dbReference type="PIRSR" id="PIRSR001500-2"/>
    </source>
</evidence>
<reference evidence="25 26" key="1">
    <citation type="submission" date="2020-01" db="EMBL/GenBank/DDBJ databases">
        <title>Complete genome of Buchnera aphidicola isolated from Chaitophorus populeti.</title>
        <authorList>
            <person name="Park J."/>
            <person name="Xi H."/>
        </authorList>
    </citation>
    <scope>NUCLEOTIDE SEQUENCE [LARGE SCALE GENOMIC DNA]</scope>
    <source>
        <strain evidence="25 26">UsonBac</strain>
    </source>
</reference>
<feature type="site" description="Essential for prephenate dehydratase activity" evidence="21">
    <location>
        <position position="278"/>
    </location>
</feature>
<dbReference type="EC" id="5.4.99.5" evidence="6"/>
<dbReference type="InterPro" id="IPR045865">
    <property type="entry name" value="ACT-like_dom_sf"/>
</dbReference>
<comment type="catalytic activity">
    <reaction evidence="1">
        <text>chorismate = prephenate</text>
        <dbReference type="Rhea" id="RHEA:13897"/>
        <dbReference type="ChEBI" id="CHEBI:29748"/>
        <dbReference type="ChEBI" id="CHEBI:29934"/>
        <dbReference type="EC" id="5.4.99.5"/>
    </reaction>
</comment>
<dbReference type="SMART" id="SM00830">
    <property type="entry name" value="CM_2"/>
    <property type="match status" value="1"/>
</dbReference>
<evidence type="ECO:0000256" key="14">
    <source>
        <dbReference type="ARBA" id="ARBA00023235"/>
    </source>
</evidence>
<evidence type="ECO:0000256" key="20">
    <source>
        <dbReference type="PIRSR" id="PIRSR001500-1"/>
    </source>
</evidence>
<proteinExistence type="predicted"/>
<evidence type="ECO:0000256" key="10">
    <source>
        <dbReference type="ARBA" id="ARBA00022533"/>
    </source>
</evidence>
<dbReference type="PIRSF" id="PIRSF001500">
    <property type="entry name" value="Chor_mut_pdt_Ppr"/>
    <property type="match status" value="1"/>
</dbReference>
<evidence type="ECO:0000256" key="2">
    <source>
        <dbReference type="ARBA" id="ARBA00002364"/>
    </source>
</evidence>
<evidence type="ECO:0000313" key="25">
    <source>
        <dbReference type="EMBL" id="QIE02285.1"/>
    </source>
</evidence>
<dbReference type="InterPro" id="IPR002912">
    <property type="entry name" value="ACT_dom"/>
</dbReference>
<evidence type="ECO:0000259" key="22">
    <source>
        <dbReference type="PROSITE" id="PS51168"/>
    </source>
</evidence>
<dbReference type="Gene3D" id="3.30.70.260">
    <property type="match status" value="1"/>
</dbReference>
<dbReference type="PROSITE" id="PS51171">
    <property type="entry name" value="PREPHENATE_DEHYDR_3"/>
    <property type="match status" value="1"/>
</dbReference>
<dbReference type="NCBIfam" id="TIGR01797">
    <property type="entry name" value="CM_P_1"/>
    <property type="match status" value="1"/>
</dbReference>
<dbReference type="EMBL" id="CP047588">
    <property type="protein sequence ID" value="QIE02285.1"/>
    <property type="molecule type" value="Genomic_DNA"/>
</dbReference>
<gene>
    <name evidence="25" type="ORF">GUU85_01830</name>
</gene>
<evidence type="ECO:0000256" key="4">
    <source>
        <dbReference type="ARBA" id="ARBA00004741"/>
    </source>
</evidence>
<dbReference type="SUPFAM" id="SSF53850">
    <property type="entry name" value="Periplasmic binding protein-like II"/>
    <property type="match status" value="1"/>
</dbReference>
<dbReference type="SUPFAM" id="SSF55021">
    <property type="entry name" value="ACT-like"/>
    <property type="match status" value="1"/>
</dbReference>
<dbReference type="PROSITE" id="PS51671">
    <property type="entry name" value="ACT"/>
    <property type="match status" value="1"/>
</dbReference>
<accession>A0A6C1FIL1</accession>
<dbReference type="SUPFAM" id="SSF48600">
    <property type="entry name" value="Chorismate mutase II"/>
    <property type="match status" value="1"/>
</dbReference>
<dbReference type="Proteomes" id="UP000502958">
    <property type="component" value="Chromosome"/>
</dbReference>
<feature type="binding site" evidence="20">
    <location>
        <position position="39"/>
    </location>
    <ligand>
        <name>substrate</name>
    </ligand>
</feature>
<evidence type="ECO:0000313" key="26">
    <source>
        <dbReference type="Proteomes" id="UP000502958"/>
    </source>
</evidence>
<evidence type="ECO:0000256" key="16">
    <source>
        <dbReference type="ARBA" id="ARBA00023268"/>
    </source>
</evidence>
<name>A0A6C1FIL1_BUCUN</name>
<keyword evidence="14 25" id="KW-0413">Isomerase</keyword>
<feature type="binding site" evidence="20">
    <location>
        <position position="28"/>
    </location>
    <ligand>
        <name>substrate</name>
    </ligand>
</feature>
<keyword evidence="10" id="KW-0021">Allosteric enzyme</keyword>
<comment type="pathway">
    <text evidence="4">Amino-acid biosynthesis; L-phenylalanine biosynthesis; phenylpyruvate from prephenate: step 1/1.</text>
</comment>
<evidence type="ECO:0000256" key="7">
    <source>
        <dbReference type="ARBA" id="ARBA00013147"/>
    </source>
</evidence>
<dbReference type="Pfam" id="PF00800">
    <property type="entry name" value="PDT"/>
    <property type="match status" value="1"/>
</dbReference>
<feature type="domain" description="Chorismate mutase" evidence="22">
    <location>
        <begin position="1"/>
        <end position="92"/>
    </location>
</feature>
<keyword evidence="9" id="KW-0963">Cytoplasm</keyword>
<dbReference type="InterPro" id="IPR036263">
    <property type="entry name" value="Chorismate_II_sf"/>
</dbReference>
<dbReference type="UniPathway" id="UPA00120">
    <property type="reaction ID" value="UER00203"/>
</dbReference>
<keyword evidence="11" id="KW-0028">Amino-acid biosynthesis</keyword>
<evidence type="ECO:0000259" key="24">
    <source>
        <dbReference type="PROSITE" id="PS51671"/>
    </source>
</evidence>
<comment type="pathway">
    <text evidence="5">Metabolic intermediate biosynthesis; prephenate biosynthesis; prephenate from chorismate: step 1/1.</text>
</comment>
<comment type="catalytic activity">
    <reaction evidence="19">
        <text>prephenate + H(+) = 3-phenylpyruvate + CO2 + H2O</text>
        <dbReference type="Rhea" id="RHEA:21648"/>
        <dbReference type="ChEBI" id="CHEBI:15377"/>
        <dbReference type="ChEBI" id="CHEBI:15378"/>
        <dbReference type="ChEBI" id="CHEBI:16526"/>
        <dbReference type="ChEBI" id="CHEBI:18005"/>
        <dbReference type="ChEBI" id="CHEBI:29934"/>
        <dbReference type="EC" id="4.2.1.51"/>
    </reaction>
</comment>
<evidence type="ECO:0000256" key="6">
    <source>
        <dbReference type="ARBA" id="ARBA00012404"/>
    </source>
</evidence>
<dbReference type="Gene3D" id="3.40.190.10">
    <property type="entry name" value="Periplasmic binding protein-like II"/>
    <property type="match status" value="2"/>
</dbReference>
<sequence>MPTQNSLLFFRNKINKIDKNIVKLLAERKNLVLEIAQSKIKNKQAIRDVERETNMINELTSLGKKNHLQPEYITRLFQLIIEESVLTQKKLLQQFYHNKNLICSNFSVLGPQGSYSHIAACKYADNTFQVCTIQECLTFKSVIDSVENNQSDYAVLPIENTCSGYIHEVLALLEKTNLFIVGEISIFINHCLIAIKKIRLDQIQNIYSHPQPFKQCSNFISKFPKWVIHHTQSTSDAMKIISEKNQISHAALGSEISSKIYGLKVLYKNLANQENNRTKFIILNRNPIKISETKNNKTTFLFTTKPKSDDLNNILSILKDENIIIYKLTSRTLDHEPWGKIFYIEIQINLLSQLMQDILKKIKKITKFIKILGCYPYERISE</sequence>
<dbReference type="AlphaFoldDB" id="A0A6C1FIL1"/>
<organism evidence="25 26">
    <name type="scientific">Buchnera aphidicola subsp. Uroleucon sonchi</name>
    <dbReference type="NCBI Taxonomy" id="118118"/>
    <lineage>
        <taxon>Bacteria</taxon>
        <taxon>Pseudomonadati</taxon>
        <taxon>Pseudomonadota</taxon>
        <taxon>Gammaproteobacteria</taxon>
        <taxon>Enterobacterales</taxon>
        <taxon>Erwiniaceae</taxon>
        <taxon>Buchnera</taxon>
    </lineage>
</organism>
<evidence type="ECO:0000256" key="18">
    <source>
        <dbReference type="ARBA" id="ARBA00031520"/>
    </source>
</evidence>
<dbReference type="UniPathway" id="UPA00121">
    <property type="reaction ID" value="UER00345"/>
</dbReference>
<evidence type="ECO:0000256" key="17">
    <source>
        <dbReference type="ARBA" id="ARBA00031175"/>
    </source>
</evidence>
<dbReference type="PROSITE" id="PS51168">
    <property type="entry name" value="CHORISMATE_MUT_2"/>
    <property type="match status" value="1"/>
</dbReference>
<dbReference type="FunFam" id="3.40.190.10:FF:000034">
    <property type="entry name" value="Chorismate mutase/prephenate dehydratase"/>
    <property type="match status" value="1"/>
</dbReference>
<dbReference type="CDD" id="cd13631">
    <property type="entry name" value="PBP2_Ct-PDT_like"/>
    <property type="match status" value="1"/>
</dbReference>
<evidence type="ECO:0000256" key="9">
    <source>
        <dbReference type="ARBA" id="ARBA00022490"/>
    </source>
</evidence>
<feature type="domain" description="ACT" evidence="24">
    <location>
        <begin position="299"/>
        <end position="376"/>
    </location>
</feature>
<keyword evidence="13" id="KW-0584">Phenylalanine biosynthesis</keyword>
<dbReference type="GO" id="GO:0004664">
    <property type="term" value="F:prephenate dehydratase activity"/>
    <property type="evidence" value="ECO:0007669"/>
    <property type="project" value="UniProtKB-EC"/>
</dbReference>
<evidence type="ECO:0000256" key="19">
    <source>
        <dbReference type="ARBA" id="ARBA00047848"/>
    </source>
</evidence>
<dbReference type="Gene3D" id="1.20.59.10">
    <property type="entry name" value="Chorismate mutase"/>
    <property type="match status" value="1"/>
</dbReference>
<dbReference type="GO" id="GO:0004106">
    <property type="term" value="F:chorismate mutase activity"/>
    <property type="evidence" value="ECO:0007669"/>
    <property type="project" value="UniProtKB-EC"/>
</dbReference>
<dbReference type="Pfam" id="PF01817">
    <property type="entry name" value="CM_2"/>
    <property type="match status" value="1"/>
</dbReference>
<protein>
    <recommendedName>
        <fullName evidence="8">Bifunctional chorismate mutase/prephenate dehydratase</fullName>
        <ecNumber evidence="7">4.2.1.51</ecNumber>
        <ecNumber evidence="6">5.4.99.5</ecNumber>
    </recommendedName>
    <alternativeName>
        <fullName evidence="18">Chorismate mutase-prephenate dehydratase</fullName>
    </alternativeName>
    <alternativeName>
        <fullName evidence="17">p-protein</fullName>
    </alternativeName>
</protein>
<comment type="subcellular location">
    <subcellularLocation>
        <location evidence="3">Cytoplasm</location>
    </subcellularLocation>
</comment>
<evidence type="ECO:0000256" key="13">
    <source>
        <dbReference type="ARBA" id="ARBA00023222"/>
    </source>
</evidence>
<feature type="domain" description="Prephenate dehydratase" evidence="23">
    <location>
        <begin position="105"/>
        <end position="285"/>
    </location>
</feature>
<dbReference type="InterPro" id="IPR008242">
    <property type="entry name" value="Chor_mutase/pphenate_deHydtase"/>
</dbReference>
<dbReference type="GO" id="GO:0005737">
    <property type="term" value="C:cytoplasm"/>
    <property type="evidence" value="ECO:0007669"/>
    <property type="project" value="UniProtKB-SubCell"/>
</dbReference>
<evidence type="ECO:0000256" key="8">
    <source>
        <dbReference type="ARBA" id="ARBA00014401"/>
    </source>
</evidence>
<dbReference type="InterPro" id="IPR010952">
    <property type="entry name" value="CM_P_1"/>
</dbReference>
<keyword evidence="12" id="KW-0057">Aromatic amino acid biosynthesis</keyword>
<dbReference type="GO" id="GO:0046417">
    <property type="term" value="P:chorismate metabolic process"/>
    <property type="evidence" value="ECO:0007669"/>
    <property type="project" value="InterPro"/>
</dbReference>
<evidence type="ECO:0000256" key="1">
    <source>
        <dbReference type="ARBA" id="ARBA00000824"/>
    </source>
</evidence>
<feature type="binding site" evidence="20">
    <location>
        <position position="11"/>
    </location>
    <ligand>
        <name>substrate</name>
    </ligand>
</feature>
<dbReference type="InterPro" id="IPR001086">
    <property type="entry name" value="Preph_deHydtase"/>
</dbReference>
<dbReference type="GO" id="GO:0009094">
    <property type="term" value="P:L-phenylalanine biosynthetic process"/>
    <property type="evidence" value="ECO:0007669"/>
    <property type="project" value="UniProtKB-UniPathway"/>
</dbReference>
<evidence type="ECO:0000256" key="12">
    <source>
        <dbReference type="ARBA" id="ARBA00023141"/>
    </source>
</evidence>
<keyword evidence="16" id="KW-0511">Multifunctional enzyme</keyword>
<evidence type="ECO:0000256" key="11">
    <source>
        <dbReference type="ARBA" id="ARBA00022605"/>
    </source>
</evidence>
<feature type="binding site" evidence="20">
    <location>
        <position position="88"/>
    </location>
    <ligand>
        <name>substrate</name>
    </ligand>
</feature>
<dbReference type="EC" id="4.2.1.51" evidence="7"/>
<evidence type="ECO:0000259" key="23">
    <source>
        <dbReference type="PROSITE" id="PS51171"/>
    </source>
</evidence>
<feature type="binding site" evidence="20">
    <location>
        <position position="48"/>
    </location>
    <ligand>
        <name>substrate</name>
    </ligand>
</feature>
<dbReference type="InterPro" id="IPR036979">
    <property type="entry name" value="CM_dom_sf"/>
</dbReference>
<evidence type="ECO:0000256" key="5">
    <source>
        <dbReference type="ARBA" id="ARBA00004817"/>
    </source>
</evidence>
<dbReference type="PANTHER" id="PTHR21022">
    <property type="entry name" value="PREPHENATE DEHYDRATASE P PROTEIN"/>
    <property type="match status" value="1"/>
</dbReference>
<feature type="binding site" evidence="20">
    <location>
        <position position="84"/>
    </location>
    <ligand>
        <name>substrate</name>
    </ligand>
</feature>
<evidence type="ECO:0000256" key="3">
    <source>
        <dbReference type="ARBA" id="ARBA00004496"/>
    </source>
</evidence>
<evidence type="ECO:0000256" key="15">
    <source>
        <dbReference type="ARBA" id="ARBA00023239"/>
    </source>
</evidence>
<comment type="function">
    <text evidence="2">Catalyzes the Claisen rearrangement of chorismate to prephenate and the decarboxylation/dehydration of prephenate to phenylpyruvate.</text>
</comment>
<keyword evidence="15" id="KW-0456">Lyase</keyword>
<dbReference type="InterPro" id="IPR002701">
    <property type="entry name" value="CM_II_prokaryot"/>
</dbReference>
<dbReference type="PANTHER" id="PTHR21022:SF19">
    <property type="entry name" value="PREPHENATE DEHYDRATASE-RELATED"/>
    <property type="match status" value="1"/>
</dbReference>